<evidence type="ECO:0000313" key="1">
    <source>
        <dbReference type="EMBL" id="EOY20836.1"/>
    </source>
</evidence>
<accession>A0A061FUC6</accession>
<name>A0A061FUC6_THECC</name>
<gene>
    <name evidence="1" type="ORF">TCM_012176</name>
</gene>
<keyword evidence="2" id="KW-1185">Reference proteome</keyword>
<proteinExistence type="predicted"/>
<dbReference type="InParanoid" id="A0A061FUC6"/>
<dbReference type="AlphaFoldDB" id="A0A061FUC6"/>
<dbReference type="Gramene" id="EOY20836">
    <property type="protein sequence ID" value="EOY20836"/>
    <property type="gene ID" value="TCM_012176"/>
</dbReference>
<sequence length="97" mass="11009">MRYIPLEMTPGGKYHGIMNLLKFCMHCKIARVSIPNFLEANRGHLERPVAPNSHALVVKSEVTLLGLAGDKKYSYLFYGDKQKFRSQAKDLIIWGEG</sequence>
<protein>
    <submittedName>
        <fullName evidence="1">Uncharacterized protein</fullName>
    </submittedName>
</protein>
<dbReference type="Proteomes" id="UP000026915">
    <property type="component" value="Chromosome 3"/>
</dbReference>
<dbReference type="HOGENOM" id="CLU_2350891_0_0_1"/>
<evidence type="ECO:0000313" key="2">
    <source>
        <dbReference type="Proteomes" id="UP000026915"/>
    </source>
</evidence>
<reference evidence="1 2" key="1">
    <citation type="journal article" date="2013" name="Genome Biol.">
        <title>The genome sequence of the most widely cultivated cacao type and its use to identify candidate genes regulating pod color.</title>
        <authorList>
            <person name="Motamayor J.C."/>
            <person name="Mockaitis K."/>
            <person name="Schmutz J."/>
            <person name="Haiminen N."/>
            <person name="Iii D.L."/>
            <person name="Cornejo O."/>
            <person name="Findley S.D."/>
            <person name="Zheng P."/>
            <person name="Utro F."/>
            <person name="Royaert S."/>
            <person name="Saski C."/>
            <person name="Jenkins J."/>
            <person name="Podicheti R."/>
            <person name="Zhao M."/>
            <person name="Scheffler B.E."/>
            <person name="Stack J.C."/>
            <person name="Feltus F.A."/>
            <person name="Mustiga G.M."/>
            <person name="Amores F."/>
            <person name="Phillips W."/>
            <person name="Marelli J.P."/>
            <person name="May G.D."/>
            <person name="Shapiro H."/>
            <person name="Ma J."/>
            <person name="Bustamante C.D."/>
            <person name="Schnell R.J."/>
            <person name="Main D."/>
            <person name="Gilbert D."/>
            <person name="Parida L."/>
            <person name="Kuhn D.N."/>
        </authorList>
    </citation>
    <scope>NUCLEOTIDE SEQUENCE [LARGE SCALE GENOMIC DNA]</scope>
    <source>
        <strain evidence="2">cv. Matina 1-6</strain>
    </source>
</reference>
<organism evidence="1 2">
    <name type="scientific">Theobroma cacao</name>
    <name type="common">Cacao</name>
    <name type="synonym">Cocoa</name>
    <dbReference type="NCBI Taxonomy" id="3641"/>
    <lineage>
        <taxon>Eukaryota</taxon>
        <taxon>Viridiplantae</taxon>
        <taxon>Streptophyta</taxon>
        <taxon>Embryophyta</taxon>
        <taxon>Tracheophyta</taxon>
        <taxon>Spermatophyta</taxon>
        <taxon>Magnoliopsida</taxon>
        <taxon>eudicotyledons</taxon>
        <taxon>Gunneridae</taxon>
        <taxon>Pentapetalae</taxon>
        <taxon>rosids</taxon>
        <taxon>malvids</taxon>
        <taxon>Malvales</taxon>
        <taxon>Malvaceae</taxon>
        <taxon>Byttnerioideae</taxon>
        <taxon>Theobroma</taxon>
    </lineage>
</organism>
<dbReference type="EMBL" id="CM001881">
    <property type="protein sequence ID" value="EOY20836.1"/>
    <property type="molecule type" value="Genomic_DNA"/>
</dbReference>